<sequence>MELSLEEIARQNVSHIVTQALQHTSAQKAVIIFDTQFGLTRMVANAYRVMLPDAVRIDFDMSSKEEILAAFDLLSPGDLVIMVQSTNFRLNDFRIRLHLFAKKLKVIEHARLARNTEETWATYIHALAYDQTWYHETGHGLKNILDSAQELRYESGDAVLVVKDGLEAASLNIGDYTGMENVGGSFPIGEVFTEAKDLTKLNGSVYIDIFADTNFEIEKHEPFRVDIAEGLIVGYGENTPQLFKDIIEKIKEEERPIIRELGFGLNRAITRENFLNDITAFERNLGMHFSIGEKHSIYKKPGIKAYKARYHIDVFPVIDRVLADGVVIFEDGRHML</sequence>
<evidence type="ECO:0000313" key="1">
    <source>
        <dbReference type="EMBL" id="OGG61543.1"/>
    </source>
</evidence>
<dbReference type="AlphaFoldDB" id="A0A1F6DJG3"/>
<accession>A0A1F6DJG3</accession>
<dbReference type="EMBL" id="MFLE01000017">
    <property type="protein sequence ID" value="OGG61543.1"/>
    <property type="molecule type" value="Genomic_DNA"/>
</dbReference>
<gene>
    <name evidence="1" type="ORF">A3C87_02760</name>
</gene>
<dbReference type="SUPFAM" id="SSF144052">
    <property type="entry name" value="Thermophilic metalloprotease-like"/>
    <property type="match status" value="1"/>
</dbReference>
<protein>
    <submittedName>
        <fullName evidence="1">Uncharacterized protein</fullName>
    </submittedName>
</protein>
<organism evidence="1 2">
    <name type="scientific">Candidatus Kaiserbacteria bacterium RIFCSPHIGHO2_02_FULL_49_34</name>
    <dbReference type="NCBI Taxonomy" id="1798491"/>
    <lineage>
        <taxon>Bacteria</taxon>
        <taxon>Candidatus Kaiseribacteriota</taxon>
    </lineage>
</organism>
<proteinExistence type="predicted"/>
<comment type="caution">
    <text evidence="1">The sequence shown here is derived from an EMBL/GenBank/DDBJ whole genome shotgun (WGS) entry which is preliminary data.</text>
</comment>
<name>A0A1F6DJG3_9BACT</name>
<reference evidence="1 2" key="1">
    <citation type="journal article" date="2016" name="Nat. Commun.">
        <title>Thousands of microbial genomes shed light on interconnected biogeochemical processes in an aquifer system.</title>
        <authorList>
            <person name="Anantharaman K."/>
            <person name="Brown C.T."/>
            <person name="Hug L.A."/>
            <person name="Sharon I."/>
            <person name="Castelle C.J."/>
            <person name="Probst A.J."/>
            <person name="Thomas B.C."/>
            <person name="Singh A."/>
            <person name="Wilkins M.J."/>
            <person name="Karaoz U."/>
            <person name="Brodie E.L."/>
            <person name="Williams K.H."/>
            <person name="Hubbard S.S."/>
            <person name="Banfield J.F."/>
        </authorList>
    </citation>
    <scope>NUCLEOTIDE SEQUENCE [LARGE SCALE GENOMIC DNA]</scope>
</reference>
<dbReference type="STRING" id="1798491.A3C87_02760"/>
<evidence type="ECO:0000313" key="2">
    <source>
        <dbReference type="Proteomes" id="UP000176511"/>
    </source>
</evidence>
<dbReference type="Proteomes" id="UP000176511">
    <property type="component" value="Unassembled WGS sequence"/>
</dbReference>